<evidence type="ECO:0000256" key="2">
    <source>
        <dbReference type="ARBA" id="ARBA00022832"/>
    </source>
</evidence>
<proteinExistence type="predicted"/>
<feature type="domain" description="3-hydroxyacyl-CoA dehydrogenase C-terminal" evidence="8">
    <location>
        <begin position="202"/>
        <end position="303"/>
    </location>
</feature>
<comment type="pathway">
    <text evidence="1">Lipid metabolism; fatty acid beta-oxidation.</text>
</comment>
<accession>A0ABN1I336</accession>
<keyword evidence="3" id="KW-0442">Lipid degradation</keyword>
<keyword evidence="4" id="KW-0560">Oxidoreductase</keyword>
<feature type="domain" description="3-hydroxyacyl-CoA dehydrogenase NAD binding" evidence="9">
    <location>
        <begin position="9"/>
        <end position="199"/>
    </location>
</feature>
<keyword evidence="6" id="KW-0443">Lipid metabolism</keyword>
<dbReference type="SUPFAM" id="SSF48179">
    <property type="entry name" value="6-phosphogluconate dehydrogenase C-terminal domain-like"/>
    <property type="match status" value="2"/>
</dbReference>
<organism evidence="10 11">
    <name type="scientific">Marinobacterium maritimum</name>
    <dbReference type="NCBI Taxonomy" id="500162"/>
    <lineage>
        <taxon>Bacteria</taxon>
        <taxon>Pseudomonadati</taxon>
        <taxon>Pseudomonadota</taxon>
        <taxon>Gammaproteobacteria</taxon>
        <taxon>Oceanospirillales</taxon>
        <taxon>Oceanospirillaceae</taxon>
        <taxon>Marinobacterium</taxon>
    </lineage>
</organism>
<keyword evidence="5" id="KW-0520">NAD</keyword>
<dbReference type="Pfam" id="PF00378">
    <property type="entry name" value="ECH_1"/>
    <property type="match status" value="1"/>
</dbReference>
<dbReference type="RefSeq" id="WP_343802657.1">
    <property type="nucleotide sequence ID" value="NZ_BAAAET010000001.1"/>
</dbReference>
<comment type="caution">
    <text evidence="10">The sequence shown here is derived from an EMBL/GenBank/DDBJ whole genome shotgun (WGS) entry which is preliminary data.</text>
</comment>
<dbReference type="Gene3D" id="3.40.50.720">
    <property type="entry name" value="NAD(P)-binding Rossmann-like Domain"/>
    <property type="match status" value="1"/>
</dbReference>
<dbReference type="Pfam" id="PF00725">
    <property type="entry name" value="3HCDH"/>
    <property type="match status" value="2"/>
</dbReference>
<dbReference type="PANTHER" id="PTHR48075:SF7">
    <property type="entry name" value="3-HYDROXYACYL-COA DEHYDROGENASE-RELATED"/>
    <property type="match status" value="1"/>
</dbReference>
<evidence type="ECO:0000256" key="3">
    <source>
        <dbReference type="ARBA" id="ARBA00022963"/>
    </source>
</evidence>
<feature type="domain" description="3-hydroxyacyl-CoA dehydrogenase C-terminal" evidence="8">
    <location>
        <begin position="356"/>
        <end position="405"/>
    </location>
</feature>
<evidence type="ECO:0000259" key="8">
    <source>
        <dbReference type="Pfam" id="PF00725"/>
    </source>
</evidence>
<dbReference type="SUPFAM" id="SSF52096">
    <property type="entry name" value="ClpP/crotonase"/>
    <property type="match status" value="1"/>
</dbReference>
<dbReference type="EMBL" id="BAAAET010000001">
    <property type="protein sequence ID" value="GAA0684950.1"/>
    <property type="molecule type" value="Genomic_DNA"/>
</dbReference>
<keyword evidence="2" id="KW-0276">Fatty acid metabolism</keyword>
<dbReference type="Gene3D" id="3.90.226.10">
    <property type="entry name" value="2-enoyl-CoA Hydratase, Chain A, domain 1"/>
    <property type="match status" value="1"/>
</dbReference>
<name>A0ABN1I336_9GAMM</name>
<dbReference type="PANTHER" id="PTHR48075">
    <property type="entry name" value="3-HYDROXYACYL-COA DEHYDROGENASE FAMILY PROTEIN"/>
    <property type="match status" value="1"/>
</dbReference>
<evidence type="ECO:0000256" key="7">
    <source>
        <dbReference type="ARBA" id="ARBA00049556"/>
    </source>
</evidence>
<sequence length="761" mass="82559">MNTCKPIQTVAVIGAGVMGAGIAAQAANGGARVILLDIPPAGVAADAPAEARNAIAAGALSRMLRGGSTGALMDASVAERMQVGNTEDDLELLREADWIVEVIVERLDIKQALYRRIEEVRAPDAIVSSNTSTIPLATLMEGMPSSLREHFVVTHFFNPPRYMRLLELVTSEETLTEVAQRIDAFIDHGMGKTVIQCNDRPGFIANRLGVYWMQVALQEAIALGLSVEDADAVMQVCGFPKTGIFGLWDLVGIDLMPEVTASLSRLLPSDDPFQDYAGTVPVIEQMVSNGWFGRKGRVLQGFYRQSVSDDGCKVREVLDLATVAHRAPKASELASAQLKPGQVRELIATEDAGGLYAWRVLSRVLDYASRMVPDVAAEIDSIDAAMRLGYNWRFGPFELLDLIGTAEFMARMRVDGQDCSSFLQQADGQVCYRDGQQLDEQGQYQPREPAAGIIDWSRIVRKAPIHQFERSVLRELDADAWCLEFNSRVNALSNQLLDEIEAALSEAIAANKALILYSDTGIFAAGADLKEFLSMVEQDGAIDAYMRRGQRLFCAISQAPVPVVAAVAGKALGGGLELMFHCNRIQAYAESNLGLVETSVGIVPGWGGCRELLARCAERFGAEQAIAKTFDLIAAAKVTGSALEARQMGLLRDSDGISMNRDRLLTDAIAQARSLRENAQGKGFDGLGAMLEATPELEAAEGSYQAVLEQRLLTLLNEATRAGWFEGFGDLERACNLDLLQNPASLQRMQALLETGKPLRN</sequence>
<dbReference type="InterPro" id="IPR001753">
    <property type="entry name" value="Enoyl-CoA_hydra/iso"/>
</dbReference>
<evidence type="ECO:0000256" key="1">
    <source>
        <dbReference type="ARBA" id="ARBA00005005"/>
    </source>
</evidence>
<dbReference type="CDD" id="cd06558">
    <property type="entry name" value="crotonase-like"/>
    <property type="match status" value="1"/>
</dbReference>
<protein>
    <submittedName>
        <fullName evidence="10">3-hydroxyacyl-CoA dehydrogenase/enoyl-CoA hydratase family protein</fullName>
    </submittedName>
</protein>
<dbReference type="InterPro" id="IPR006108">
    <property type="entry name" value="3HC_DH_C"/>
</dbReference>
<dbReference type="Pfam" id="PF02737">
    <property type="entry name" value="3HCDH_N"/>
    <property type="match status" value="1"/>
</dbReference>
<dbReference type="InterPro" id="IPR008927">
    <property type="entry name" value="6-PGluconate_DH-like_C_sf"/>
</dbReference>
<dbReference type="InterPro" id="IPR036291">
    <property type="entry name" value="NAD(P)-bd_dom_sf"/>
</dbReference>
<evidence type="ECO:0000313" key="10">
    <source>
        <dbReference type="EMBL" id="GAA0684950.1"/>
    </source>
</evidence>
<keyword evidence="11" id="KW-1185">Reference proteome</keyword>
<dbReference type="Gene3D" id="1.10.1040.50">
    <property type="match status" value="1"/>
</dbReference>
<dbReference type="InterPro" id="IPR029045">
    <property type="entry name" value="ClpP/crotonase-like_dom_sf"/>
</dbReference>
<dbReference type="InterPro" id="IPR006176">
    <property type="entry name" value="3-OHacyl-CoA_DH_NAD-bd"/>
</dbReference>
<comment type="catalytic activity">
    <reaction evidence="7">
        <text>a (3S)-3-hydroxyacyl-CoA + NAD(+) = a 3-oxoacyl-CoA + NADH + H(+)</text>
        <dbReference type="Rhea" id="RHEA:22432"/>
        <dbReference type="ChEBI" id="CHEBI:15378"/>
        <dbReference type="ChEBI" id="CHEBI:57318"/>
        <dbReference type="ChEBI" id="CHEBI:57540"/>
        <dbReference type="ChEBI" id="CHEBI:57945"/>
        <dbReference type="ChEBI" id="CHEBI:90726"/>
        <dbReference type="EC" id="1.1.1.35"/>
    </reaction>
</comment>
<evidence type="ECO:0000313" key="11">
    <source>
        <dbReference type="Proteomes" id="UP001499915"/>
    </source>
</evidence>
<evidence type="ECO:0000256" key="5">
    <source>
        <dbReference type="ARBA" id="ARBA00023027"/>
    </source>
</evidence>
<evidence type="ECO:0000256" key="4">
    <source>
        <dbReference type="ARBA" id="ARBA00023002"/>
    </source>
</evidence>
<dbReference type="Proteomes" id="UP001499915">
    <property type="component" value="Unassembled WGS sequence"/>
</dbReference>
<reference evidence="10 11" key="1">
    <citation type="journal article" date="2019" name="Int. J. Syst. Evol. Microbiol.">
        <title>The Global Catalogue of Microorganisms (GCM) 10K type strain sequencing project: providing services to taxonomists for standard genome sequencing and annotation.</title>
        <authorList>
            <consortium name="The Broad Institute Genomics Platform"/>
            <consortium name="The Broad Institute Genome Sequencing Center for Infectious Disease"/>
            <person name="Wu L."/>
            <person name="Ma J."/>
        </authorList>
    </citation>
    <scope>NUCLEOTIDE SEQUENCE [LARGE SCALE GENOMIC DNA]</scope>
    <source>
        <strain evidence="10 11">JCM 15134</strain>
    </source>
</reference>
<gene>
    <name evidence="10" type="ORF">GCM10009104_08050</name>
</gene>
<evidence type="ECO:0000256" key="6">
    <source>
        <dbReference type="ARBA" id="ARBA00023098"/>
    </source>
</evidence>
<dbReference type="SUPFAM" id="SSF51735">
    <property type="entry name" value="NAD(P)-binding Rossmann-fold domains"/>
    <property type="match status" value="1"/>
</dbReference>
<evidence type="ECO:0000259" key="9">
    <source>
        <dbReference type="Pfam" id="PF02737"/>
    </source>
</evidence>